<dbReference type="InterPro" id="IPR036178">
    <property type="entry name" value="Formintransfe-cycloase-like_sf"/>
</dbReference>
<comment type="caution">
    <text evidence="2">The sequence shown here is derived from an EMBL/GenBank/DDBJ whole genome shotgun (WGS) entry which is preliminary data.</text>
</comment>
<dbReference type="Proteomes" id="UP000824001">
    <property type="component" value="Unassembled WGS sequence"/>
</dbReference>
<gene>
    <name evidence="2" type="ORF">IAC18_08295</name>
</gene>
<evidence type="ECO:0000313" key="2">
    <source>
        <dbReference type="EMBL" id="HIS67552.1"/>
    </source>
</evidence>
<dbReference type="AlphaFoldDB" id="A0A9D1JVU1"/>
<name>A0A9D1JVU1_9FIRM</name>
<protein>
    <submittedName>
        <fullName evidence="2">Cyclodeaminase/cyclohydrolase family protein</fullName>
    </submittedName>
</protein>
<proteinExistence type="predicted"/>
<reference evidence="2" key="1">
    <citation type="submission" date="2020-10" db="EMBL/GenBank/DDBJ databases">
        <authorList>
            <person name="Gilroy R."/>
        </authorList>
    </citation>
    <scope>NUCLEOTIDE SEQUENCE</scope>
    <source>
        <strain evidence="2">ChiHjej10B9-9673</strain>
    </source>
</reference>
<organism evidence="2 3">
    <name type="scientific">Candidatus Scatomorpha merdipullorum</name>
    <dbReference type="NCBI Taxonomy" id="2840927"/>
    <lineage>
        <taxon>Bacteria</taxon>
        <taxon>Bacillati</taxon>
        <taxon>Bacillota</taxon>
        <taxon>Clostridia</taxon>
        <taxon>Eubacteriales</taxon>
        <taxon>Candidatus Scatomorpha</taxon>
    </lineage>
</organism>
<evidence type="ECO:0000313" key="3">
    <source>
        <dbReference type="Proteomes" id="UP000824001"/>
    </source>
</evidence>
<evidence type="ECO:0000259" key="1">
    <source>
        <dbReference type="Pfam" id="PF04961"/>
    </source>
</evidence>
<reference evidence="2" key="2">
    <citation type="journal article" date="2021" name="PeerJ">
        <title>Extensive microbial diversity within the chicken gut microbiome revealed by metagenomics and culture.</title>
        <authorList>
            <person name="Gilroy R."/>
            <person name="Ravi A."/>
            <person name="Getino M."/>
            <person name="Pursley I."/>
            <person name="Horton D.L."/>
            <person name="Alikhan N.F."/>
            <person name="Baker D."/>
            <person name="Gharbi K."/>
            <person name="Hall N."/>
            <person name="Watson M."/>
            <person name="Adriaenssens E.M."/>
            <person name="Foster-Nyarko E."/>
            <person name="Jarju S."/>
            <person name="Secka A."/>
            <person name="Antonio M."/>
            <person name="Oren A."/>
            <person name="Chaudhuri R.R."/>
            <person name="La Ragione R."/>
            <person name="Hildebrand F."/>
            <person name="Pallen M.J."/>
        </authorList>
    </citation>
    <scope>NUCLEOTIDE SEQUENCE</scope>
    <source>
        <strain evidence="2">ChiHjej10B9-9673</strain>
    </source>
</reference>
<dbReference type="EMBL" id="DVJK01000236">
    <property type="protein sequence ID" value="HIS67552.1"/>
    <property type="molecule type" value="Genomic_DNA"/>
</dbReference>
<dbReference type="SUPFAM" id="SSF101262">
    <property type="entry name" value="Methenyltetrahydrofolate cyclohydrolase-like"/>
    <property type="match status" value="1"/>
</dbReference>
<dbReference type="GO" id="GO:0003824">
    <property type="term" value="F:catalytic activity"/>
    <property type="evidence" value="ECO:0007669"/>
    <property type="project" value="InterPro"/>
</dbReference>
<accession>A0A9D1JVU1</accession>
<dbReference type="Pfam" id="PF04961">
    <property type="entry name" value="FTCD_C"/>
    <property type="match status" value="1"/>
</dbReference>
<dbReference type="Gene3D" id="1.20.120.680">
    <property type="entry name" value="Formiminotetrahydrofolate cyclodeaminase monomer, up-and-down helical bundle"/>
    <property type="match status" value="1"/>
</dbReference>
<feature type="domain" description="Cyclodeaminase/cyclohydrolase" evidence="1">
    <location>
        <begin position="5"/>
        <end position="180"/>
    </location>
</feature>
<sequence>MERDIQNFLAALASKAPTPGGGGAAALCGAVGIALGNMVGNLTLGKKKYAEVQEDIAALNAKAESLRADFLALIDADADAFEPLSRAYGIPKDDPTRGEVMEAALLAAVQPPLEIMRKCVKALELIADYAAKGSALAISDAGCAAAITRAACEAAALNVFVNTKPMRDREKAGEINREANELLQKCALAREIYNNVTGRLS</sequence>
<dbReference type="InterPro" id="IPR007044">
    <property type="entry name" value="Cyclodeamin/CycHdrlase"/>
</dbReference>